<dbReference type="EnsemblMetazoa" id="LLOJ007563-RA">
    <property type="protein sequence ID" value="LLOJ007563-PA"/>
    <property type="gene ID" value="LLOJ007563"/>
</dbReference>
<feature type="signal peptide" evidence="6">
    <location>
        <begin position="1"/>
        <end position="16"/>
    </location>
</feature>
<dbReference type="InterPro" id="IPR001254">
    <property type="entry name" value="Trypsin_dom"/>
</dbReference>
<feature type="chain" id="PRO_5044555486" evidence="6">
    <location>
        <begin position="17"/>
        <end position="231"/>
    </location>
</feature>
<dbReference type="VEuPathDB" id="VectorBase:LLOJ007563"/>
<dbReference type="FunFam" id="2.40.10.10:FF:000073">
    <property type="entry name" value="Trypsin alpha"/>
    <property type="match status" value="1"/>
</dbReference>
<evidence type="ECO:0000256" key="6">
    <source>
        <dbReference type="SAM" id="SignalP"/>
    </source>
</evidence>
<dbReference type="GO" id="GO:0006508">
    <property type="term" value="P:proteolysis"/>
    <property type="evidence" value="ECO:0007669"/>
    <property type="project" value="UniProtKB-KW"/>
</dbReference>
<keyword evidence="2" id="KW-0378">Hydrolase</keyword>
<dbReference type="InterPro" id="IPR009003">
    <property type="entry name" value="Peptidase_S1_PA"/>
</dbReference>
<organism evidence="9 10">
    <name type="scientific">Lutzomyia longipalpis</name>
    <name type="common">Sand fly</name>
    <dbReference type="NCBI Taxonomy" id="7200"/>
    <lineage>
        <taxon>Eukaryota</taxon>
        <taxon>Metazoa</taxon>
        <taxon>Ecdysozoa</taxon>
        <taxon>Arthropoda</taxon>
        <taxon>Hexapoda</taxon>
        <taxon>Insecta</taxon>
        <taxon>Pterygota</taxon>
        <taxon>Neoptera</taxon>
        <taxon>Endopterygota</taxon>
        <taxon>Diptera</taxon>
        <taxon>Nematocera</taxon>
        <taxon>Psychodoidea</taxon>
        <taxon>Psychodidae</taxon>
        <taxon>Lutzomyia</taxon>
        <taxon>Lutzomyia</taxon>
    </lineage>
</organism>
<dbReference type="SMART" id="SM00020">
    <property type="entry name" value="Tryp_SPc"/>
    <property type="match status" value="1"/>
</dbReference>
<evidence type="ECO:0000313" key="9">
    <source>
        <dbReference type="EnsemblMetazoa" id="LLOJ007563-PA"/>
    </source>
</evidence>
<keyword evidence="4" id="KW-1015">Disulfide bond</keyword>
<accession>A0A1B0CRR5</accession>
<proteinExistence type="inferred from homology"/>
<evidence type="ECO:0000313" key="10">
    <source>
        <dbReference type="Proteomes" id="UP000092461"/>
    </source>
</evidence>
<dbReference type="Proteomes" id="UP000092461">
    <property type="component" value="Unassembled WGS sequence"/>
</dbReference>
<dbReference type="PANTHER" id="PTHR24252">
    <property type="entry name" value="ACROSIN-RELATED"/>
    <property type="match status" value="1"/>
</dbReference>
<feature type="domain" description="Peptidase S1" evidence="7">
    <location>
        <begin position="26"/>
        <end position="231"/>
    </location>
</feature>
<sequence length="231" mass="24193">MFRIFLLASLVIAAFAKESSGLGSRIVGGNTASPGQFPYQASVRSVLTQEHNCGAVLANNHWLLCAAHCTQGPPQNNYIFLGRHFRGSGGTRFDIAQVINHPDYNPSTIANDVSVIRTTTPITFTNLIQPIALGQAHIGGGVTAILSGWGLTSAGLAPELQYLHVQTHTNEQCRNLMGGNAALVFDHKICAGGVVGQGACSADSGGPLAVGNTVIGIVPGYSLCTWLPRCL</sequence>
<dbReference type="EMBL" id="GITU01009556">
    <property type="protein sequence ID" value="MBC1178259.1"/>
    <property type="molecule type" value="Transcribed_RNA"/>
</dbReference>
<dbReference type="VEuPathDB" id="VectorBase:LLONM1_001969"/>
<dbReference type="InterPro" id="IPR043504">
    <property type="entry name" value="Peptidase_S1_PA_chymotrypsin"/>
</dbReference>
<reference evidence="10" key="1">
    <citation type="submission" date="2012-05" db="EMBL/GenBank/DDBJ databases">
        <title>Whole Genome Assembly of Lutzomyia longipalpis.</title>
        <authorList>
            <person name="Richards S."/>
            <person name="Qu C."/>
            <person name="Dillon R."/>
            <person name="Worley K."/>
            <person name="Scherer S."/>
            <person name="Batterton M."/>
            <person name="Taylor A."/>
            <person name="Hawes A."/>
            <person name="Hernandez B."/>
            <person name="Kovar C."/>
            <person name="Mandapat C."/>
            <person name="Pham C."/>
            <person name="Qu C."/>
            <person name="Jing C."/>
            <person name="Bess C."/>
            <person name="Bandaranaike D."/>
            <person name="Ngo D."/>
            <person name="Ongeri F."/>
            <person name="Arias F."/>
            <person name="Lara F."/>
            <person name="Weissenberger G."/>
            <person name="Kamau G."/>
            <person name="Han H."/>
            <person name="Shen H."/>
            <person name="Dinh H."/>
            <person name="Khalil I."/>
            <person name="Jones J."/>
            <person name="Shafer J."/>
            <person name="Jayaseelan J."/>
            <person name="Quiroz J."/>
            <person name="Blankenburg K."/>
            <person name="Nguyen L."/>
            <person name="Jackson L."/>
            <person name="Francisco L."/>
            <person name="Tang L.-Y."/>
            <person name="Pu L.-L."/>
            <person name="Perales L."/>
            <person name="Lorensuhewa L."/>
            <person name="Munidasa M."/>
            <person name="Coyle M."/>
            <person name="Taylor M."/>
            <person name="Puazo M."/>
            <person name="Firestine M."/>
            <person name="Scheel M."/>
            <person name="Javaid M."/>
            <person name="Wang M."/>
            <person name="Li M."/>
            <person name="Tabassum N."/>
            <person name="Saada N."/>
            <person name="Osuji N."/>
            <person name="Aqrawi P."/>
            <person name="Fu Q."/>
            <person name="Thornton R."/>
            <person name="Raj R."/>
            <person name="Goodspeed R."/>
            <person name="Mata R."/>
            <person name="Najjar R."/>
            <person name="Gubbala S."/>
            <person name="Lee S."/>
            <person name="Denson S."/>
            <person name="Patil S."/>
            <person name="Macmil S."/>
            <person name="Qi S."/>
            <person name="Matskevitch T."/>
            <person name="Palculict T."/>
            <person name="Mathew T."/>
            <person name="Vee V."/>
            <person name="Velamala V."/>
            <person name="Korchina V."/>
            <person name="Cai W."/>
            <person name="Liu W."/>
            <person name="Dai W."/>
            <person name="Zou X."/>
            <person name="Zhu Y."/>
            <person name="Zhang Y."/>
            <person name="Wu Y.-Q."/>
            <person name="Xin Y."/>
            <person name="Nazarath L."/>
            <person name="Kovar C."/>
            <person name="Han Y."/>
            <person name="Muzny D."/>
            <person name="Gibbs R."/>
        </authorList>
    </citation>
    <scope>NUCLEOTIDE SEQUENCE [LARGE SCALE GENOMIC DNA]</scope>
    <source>
        <strain evidence="10">Jacobina</strain>
    </source>
</reference>
<dbReference type="PROSITE" id="PS50240">
    <property type="entry name" value="TRYPSIN_DOM"/>
    <property type="match status" value="1"/>
</dbReference>
<name>A0A1B0CRR5_LUTLO</name>
<dbReference type="SUPFAM" id="SSF50494">
    <property type="entry name" value="Trypsin-like serine proteases"/>
    <property type="match status" value="1"/>
</dbReference>
<reference evidence="9" key="3">
    <citation type="submission" date="2020-05" db="UniProtKB">
        <authorList>
            <consortium name="EnsemblMetazoa"/>
        </authorList>
    </citation>
    <scope>IDENTIFICATION</scope>
    <source>
        <strain evidence="9">Jacobina</strain>
    </source>
</reference>
<keyword evidence="6" id="KW-0732">Signal</keyword>
<dbReference type="Pfam" id="PF00089">
    <property type="entry name" value="Trypsin"/>
    <property type="match status" value="1"/>
</dbReference>
<evidence type="ECO:0000256" key="1">
    <source>
        <dbReference type="ARBA" id="ARBA00022670"/>
    </source>
</evidence>
<protein>
    <submittedName>
        <fullName evidence="8">Putative trypsin-like serine protease</fullName>
    </submittedName>
</protein>
<dbReference type="PRINTS" id="PR00722">
    <property type="entry name" value="CHYMOTRYPSIN"/>
</dbReference>
<dbReference type="PANTHER" id="PTHR24252:SF7">
    <property type="entry name" value="HYALIN"/>
    <property type="match status" value="1"/>
</dbReference>
<dbReference type="CDD" id="cd00190">
    <property type="entry name" value="Tryp_SPc"/>
    <property type="match status" value="1"/>
</dbReference>
<keyword evidence="1 8" id="KW-0645">Protease</keyword>
<dbReference type="EMBL" id="AJWK01025158">
    <property type="status" value="NOT_ANNOTATED_CDS"/>
    <property type="molecule type" value="Genomic_DNA"/>
</dbReference>
<dbReference type="InterPro" id="IPR001314">
    <property type="entry name" value="Peptidase_S1A"/>
</dbReference>
<evidence type="ECO:0000256" key="4">
    <source>
        <dbReference type="ARBA" id="ARBA00023157"/>
    </source>
</evidence>
<comment type="similarity">
    <text evidence="5">Belongs to the peptidase S1 family. CLIP subfamily.</text>
</comment>
<keyword evidence="10" id="KW-1185">Reference proteome</keyword>
<dbReference type="GO" id="GO:0004252">
    <property type="term" value="F:serine-type endopeptidase activity"/>
    <property type="evidence" value="ECO:0007669"/>
    <property type="project" value="InterPro"/>
</dbReference>
<evidence type="ECO:0000313" key="8">
    <source>
        <dbReference type="EMBL" id="MBC1178259.1"/>
    </source>
</evidence>
<dbReference type="Gene3D" id="2.40.10.10">
    <property type="entry name" value="Trypsin-like serine proteases"/>
    <property type="match status" value="1"/>
</dbReference>
<dbReference type="AlphaFoldDB" id="A0A1B0CRR5"/>
<evidence type="ECO:0000256" key="5">
    <source>
        <dbReference type="ARBA" id="ARBA00024195"/>
    </source>
</evidence>
<evidence type="ECO:0000256" key="3">
    <source>
        <dbReference type="ARBA" id="ARBA00022825"/>
    </source>
</evidence>
<keyword evidence="3" id="KW-0720">Serine protease</keyword>
<evidence type="ECO:0000256" key="2">
    <source>
        <dbReference type="ARBA" id="ARBA00022801"/>
    </source>
</evidence>
<evidence type="ECO:0000259" key="7">
    <source>
        <dbReference type="PROSITE" id="PS50240"/>
    </source>
</evidence>
<reference evidence="8" key="2">
    <citation type="journal article" date="2020" name="BMC">
        <title>Leishmania infection induces a limited differential gene expression in the sand fly midgut.</title>
        <authorList>
            <person name="Coutinho-Abreu I.V."/>
            <person name="Serafim T.D."/>
            <person name="Meneses C."/>
            <person name="Kamhawi S."/>
            <person name="Oliveira F."/>
            <person name="Valenzuela J.G."/>
        </authorList>
    </citation>
    <scope>NUCLEOTIDE SEQUENCE</scope>
    <source>
        <strain evidence="8">Jacobina</strain>
        <tissue evidence="8">Midgut</tissue>
    </source>
</reference>